<evidence type="ECO:0000313" key="2">
    <source>
        <dbReference type="Proteomes" id="UP001243375"/>
    </source>
</evidence>
<protein>
    <submittedName>
        <fullName evidence="1">Uncharacterized protein</fullName>
    </submittedName>
</protein>
<keyword evidence="2" id="KW-1185">Reference proteome</keyword>
<name>A0ACC2X853_9TREE</name>
<dbReference type="Proteomes" id="UP001243375">
    <property type="component" value="Unassembled WGS sequence"/>
</dbReference>
<accession>A0ACC2X853</accession>
<sequence length="812" mass="92115">MSSHDIESGDRTPSWWSSLASPGRLLTSRTALRRKNIVGFVTICFFTFLFWTAPPQWLDLKQYSIPFISPSLHDRRILKTLARYDLAPDDPYPHQLPRASKIMPDVKTTDLPYPASHQRFPSEQLRELYPAGPPDLDSEFHENVVNPRTPIHPFIKNWMSPEWFHSDGRNQKKLPKVQWDLSANPISSKRTKLNDERKEAVKRAFVYSWQKYKDNAWGMYDVSTNIRHDEVKPVTAVPSNPFQGWGATIIDSLETLLIMDLQPEYELCREHLNKIDFRLINGADWARGWRADLEDQTDGEGEEFDLKKRGHLDEYVYQDEHSERPWRESHQLMATFETGIRYLGGLIGAYDLSGDPIVLERAKELGKILGRGFDTPSGLVMGRFDAGSKSDYFHNGRVSLAEVGSMNLELTRLSQVTGDRWYFDQAQRAIDYIENIVIPASDLAPLVPSMFDSNIGSRVNGYYSFGAMADSYYEYLIKQHQLIGGATNQFASMYAQAIDKAQELMFANLTYYPGRHLMTISGFNHPGRGLTYELEHLTCFAGGMLGLGSRLLDRPQDLVSGDAFTKTCYHLGASTASGLQPEKVYFFDTHMSDSVLYENITAIIEDEEDEYITVTKLKGTPQGTVNVDGRYLGRPETAESVFYMYRLTGDPKWQDRGWRMFTAWIGKCTAKAGVSSVGDVRQKEPRHTDNMESFVFAETFKYYYLLHASPDLISLDDYVFTTEAHPILLRNRDPGADNLWKPSASAINAELGKRGSGTDAQLYTRLQRIAEVDKQRRIAPPGSKGFMGGGLGRSRGGIERPSQSDESQEQEA</sequence>
<comment type="caution">
    <text evidence="1">The sequence shown here is derived from an EMBL/GenBank/DDBJ whole genome shotgun (WGS) entry which is preliminary data.</text>
</comment>
<evidence type="ECO:0000313" key="1">
    <source>
        <dbReference type="EMBL" id="KAJ9120097.1"/>
    </source>
</evidence>
<dbReference type="EMBL" id="JASBWU010000007">
    <property type="protein sequence ID" value="KAJ9120097.1"/>
    <property type="molecule type" value="Genomic_DNA"/>
</dbReference>
<proteinExistence type="predicted"/>
<reference evidence="1" key="1">
    <citation type="submission" date="2023-04" db="EMBL/GenBank/DDBJ databases">
        <title>Draft Genome sequencing of Naganishia species isolated from polar environments using Oxford Nanopore Technology.</title>
        <authorList>
            <person name="Leo P."/>
            <person name="Venkateswaran K."/>
        </authorList>
    </citation>
    <scope>NUCLEOTIDE SEQUENCE</scope>
    <source>
        <strain evidence="1">MNA-CCFEE 5425</strain>
    </source>
</reference>
<gene>
    <name evidence="1" type="ORF">QFC22_002995</name>
</gene>
<organism evidence="1 2">
    <name type="scientific">Naganishia vaughanmartiniae</name>
    <dbReference type="NCBI Taxonomy" id="1424756"/>
    <lineage>
        <taxon>Eukaryota</taxon>
        <taxon>Fungi</taxon>
        <taxon>Dikarya</taxon>
        <taxon>Basidiomycota</taxon>
        <taxon>Agaricomycotina</taxon>
        <taxon>Tremellomycetes</taxon>
        <taxon>Filobasidiales</taxon>
        <taxon>Filobasidiaceae</taxon>
        <taxon>Naganishia</taxon>
    </lineage>
</organism>